<dbReference type="RefSeq" id="WP_179664469.1">
    <property type="nucleotide sequence ID" value="NZ_JACCBG010000001.1"/>
</dbReference>
<protein>
    <recommendedName>
        <fullName evidence="4">DUF2834 domain-containing protein</fullName>
    </recommendedName>
</protein>
<gene>
    <name evidence="2" type="ORF">BJZ21_002973</name>
</gene>
<proteinExistence type="predicted"/>
<evidence type="ECO:0000256" key="1">
    <source>
        <dbReference type="SAM" id="Phobius"/>
    </source>
</evidence>
<keyword evidence="1" id="KW-0472">Membrane</keyword>
<comment type="caution">
    <text evidence="2">The sequence shown here is derived from an EMBL/GenBank/DDBJ whole genome shotgun (WGS) entry which is preliminary data.</text>
</comment>
<dbReference type="Proteomes" id="UP000535511">
    <property type="component" value="Unassembled WGS sequence"/>
</dbReference>
<accession>A0A7Y9E8J8</accession>
<keyword evidence="1" id="KW-1133">Transmembrane helix</keyword>
<name>A0A7Y9E8J8_9ACTN</name>
<evidence type="ECO:0000313" key="2">
    <source>
        <dbReference type="EMBL" id="NYD42890.1"/>
    </source>
</evidence>
<reference evidence="2 3" key="1">
    <citation type="submission" date="2020-07" db="EMBL/GenBank/DDBJ databases">
        <title>Sequencing the genomes of 1000 actinobacteria strains.</title>
        <authorList>
            <person name="Klenk H.-P."/>
        </authorList>
    </citation>
    <scope>NUCLEOTIDE SEQUENCE [LARGE SCALE GENOMIC DNA]</scope>
    <source>
        <strain evidence="2 3">DSM 21350</strain>
    </source>
</reference>
<organism evidence="2 3">
    <name type="scientific">Nocardioides panaciterrulae</name>
    <dbReference type="NCBI Taxonomy" id="661492"/>
    <lineage>
        <taxon>Bacteria</taxon>
        <taxon>Bacillati</taxon>
        <taxon>Actinomycetota</taxon>
        <taxon>Actinomycetes</taxon>
        <taxon>Propionibacteriales</taxon>
        <taxon>Nocardioidaceae</taxon>
        <taxon>Nocardioides</taxon>
    </lineage>
</organism>
<evidence type="ECO:0000313" key="3">
    <source>
        <dbReference type="Proteomes" id="UP000535511"/>
    </source>
</evidence>
<evidence type="ECO:0008006" key="4">
    <source>
        <dbReference type="Google" id="ProtNLM"/>
    </source>
</evidence>
<dbReference type="AlphaFoldDB" id="A0A7Y9E8J8"/>
<feature type="transmembrane region" description="Helical" evidence="1">
    <location>
        <begin position="48"/>
        <end position="69"/>
    </location>
</feature>
<dbReference type="EMBL" id="JACCBG010000001">
    <property type="protein sequence ID" value="NYD42890.1"/>
    <property type="molecule type" value="Genomic_DNA"/>
</dbReference>
<keyword evidence="3" id="KW-1185">Reference proteome</keyword>
<keyword evidence="1" id="KW-0812">Transmembrane</keyword>
<sequence length="76" mass="8591">MARRRWQDLSPNTRRLILIGASVDGVLRMAALRDLRHRPAEQVRGRKWVWGLTLGLVSSAGTLPLAYFLRGRRPAG</sequence>